<dbReference type="NCBIfam" id="TIGR03150">
    <property type="entry name" value="fabF"/>
    <property type="match status" value="1"/>
</dbReference>
<dbReference type="CDD" id="cd00834">
    <property type="entry name" value="KAS_I_II"/>
    <property type="match status" value="1"/>
</dbReference>
<evidence type="ECO:0000256" key="11">
    <source>
        <dbReference type="ARBA" id="ARBA00023098"/>
    </source>
</evidence>
<evidence type="ECO:0000256" key="7">
    <source>
        <dbReference type="ARBA" id="ARBA00022640"/>
    </source>
</evidence>
<evidence type="ECO:0000256" key="3">
    <source>
        <dbReference type="ARBA" id="ARBA00011738"/>
    </source>
</evidence>
<evidence type="ECO:0000256" key="8">
    <source>
        <dbReference type="ARBA" id="ARBA00022679"/>
    </source>
</evidence>
<keyword evidence="11" id="KW-0443">Lipid metabolism</keyword>
<feature type="domain" description="Ketosynthase family 3 (KS3)" evidence="19">
    <location>
        <begin position="98"/>
        <end position="511"/>
    </location>
</feature>
<evidence type="ECO:0000256" key="18">
    <source>
        <dbReference type="RuleBase" id="RU003694"/>
    </source>
</evidence>
<dbReference type="FunFam" id="3.40.47.10:FF:000027">
    <property type="entry name" value="3-oxoacyl-[acyl-carrier-protein] synthase 2"/>
    <property type="match status" value="1"/>
</dbReference>
<dbReference type="InterPro" id="IPR014031">
    <property type="entry name" value="Ketoacyl_synth_C"/>
</dbReference>
<keyword evidence="13" id="KW-0012">Acyltransferase</keyword>
<comment type="function">
    <text evidence="16">Catalyzes the condensation reaction of fatty acid synthesis by the addition to an acyl acceptor of two carbons from malonyl-ACP. Specific for elongation from C-10 to unsaturated C-16 and C-18 fatty acids.</text>
</comment>
<dbReference type="SMART" id="SM00825">
    <property type="entry name" value="PKS_KS"/>
    <property type="match status" value="1"/>
</dbReference>
<evidence type="ECO:0000256" key="16">
    <source>
        <dbReference type="ARBA" id="ARBA00058711"/>
    </source>
</evidence>
<keyword evidence="12" id="KW-0275">Fatty acid biosynthesis</keyword>
<dbReference type="PANTHER" id="PTHR11712:SF332">
    <property type="entry name" value="3-OXOACYL-[ACYL-CARRIER-PROTEIN] SYNTHASE II, CHLOROPLASTIC"/>
    <property type="match status" value="1"/>
</dbReference>
<keyword evidence="7" id="KW-0934">Plastid</keyword>
<evidence type="ECO:0000256" key="6">
    <source>
        <dbReference type="ARBA" id="ARBA00022528"/>
    </source>
</evidence>
<comment type="subunit">
    <text evidence="3">Homodimer.</text>
</comment>
<gene>
    <name evidence="20" type="ORF">POBO1169_LOCUS1315</name>
</gene>
<evidence type="ECO:0000256" key="1">
    <source>
        <dbReference type="ARBA" id="ARBA00004229"/>
    </source>
</evidence>
<proteinExistence type="inferred from homology"/>
<organism evidence="20">
    <name type="scientific">Pyramimonas obovata</name>
    <dbReference type="NCBI Taxonomy" id="1411642"/>
    <lineage>
        <taxon>Eukaryota</taxon>
        <taxon>Viridiplantae</taxon>
        <taxon>Chlorophyta</taxon>
        <taxon>Pyramimonadophyceae</taxon>
        <taxon>Pyramimonadales</taxon>
        <taxon>Pyramimonadaceae</taxon>
        <taxon>Pyramimonas</taxon>
        <taxon>Pyramimonas incertae sedis</taxon>
    </lineage>
</organism>
<dbReference type="SUPFAM" id="SSF53901">
    <property type="entry name" value="Thiolase-like"/>
    <property type="match status" value="2"/>
</dbReference>
<evidence type="ECO:0000256" key="9">
    <source>
        <dbReference type="ARBA" id="ARBA00022832"/>
    </source>
</evidence>
<keyword evidence="8 18" id="KW-0808">Transferase</keyword>
<evidence type="ECO:0000313" key="20">
    <source>
        <dbReference type="EMBL" id="CAD8649968.1"/>
    </source>
</evidence>
<dbReference type="Gene3D" id="3.40.47.10">
    <property type="match status" value="1"/>
</dbReference>
<dbReference type="PROSITE" id="PS52004">
    <property type="entry name" value="KS3_2"/>
    <property type="match status" value="1"/>
</dbReference>
<dbReference type="InterPro" id="IPR016039">
    <property type="entry name" value="Thiolase-like"/>
</dbReference>
<evidence type="ECO:0000256" key="2">
    <source>
        <dbReference type="ARBA" id="ARBA00008467"/>
    </source>
</evidence>
<dbReference type="GO" id="GO:0004315">
    <property type="term" value="F:3-oxoacyl-[acyl-carrier-protein] synthase activity"/>
    <property type="evidence" value="ECO:0007669"/>
    <property type="project" value="UniProtKB-EC"/>
</dbReference>
<dbReference type="Pfam" id="PF00109">
    <property type="entry name" value="ketoacyl-synt"/>
    <property type="match status" value="1"/>
</dbReference>
<name>A0A7S0QND6_9CHLO</name>
<reference evidence="20" key="1">
    <citation type="submission" date="2021-01" db="EMBL/GenBank/DDBJ databases">
        <authorList>
            <person name="Corre E."/>
            <person name="Pelletier E."/>
            <person name="Niang G."/>
            <person name="Scheremetjew M."/>
            <person name="Finn R."/>
            <person name="Kale V."/>
            <person name="Holt S."/>
            <person name="Cochrane G."/>
            <person name="Meng A."/>
            <person name="Brown T."/>
            <person name="Cohen L."/>
        </authorList>
    </citation>
    <scope>NUCLEOTIDE SEQUENCE</scope>
    <source>
        <strain evidence="20">CCMP722</strain>
    </source>
</reference>
<dbReference type="InterPro" id="IPR017568">
    <property type="entry name" value="3-oxoacyl-ACP_synth-2"/>
</dbReference>
<dbReference type="GO" id="GO:0005739">
    <property type="term" value="C:mitochondrion"/>
    <property type="evidence" value="ECO:0007669"/>
    <property type="project" value="TreeGrafter"/>
</dbReference>
<dbReference type="NCBIfam" id="NF005589">
    <property type="entry name" value="PRK07314.1"/>
    <property type="match status" value="1"/>
</dbReference>
<dbReference type="GO" id="GO:0006633">
    <property type="term" value="P:fatty acid biosynthetic process"/>
    <property type="evidence" value="ECO:0007669"/>
    <property type="project" value="UniProtKB-KW"/>
</dbReference>
<evidence type="ECO:0000256" key="12">
    <source>
        <dbReference type="ARBA" id="ARBA00023160"/>
    </source>
</evidence>
<comment type="catalytic activity">
    <reaction evidence="15">
        <text>a fatty acyl-[ACP] + malonyl-[ACP] + H(+) = a 3-oxoacyl-[ACP] + holo-[ACP] + CO2</text>
        <dbReference type="Rhea" id="RHEA:22836"/>
        <dbReference type="Rhea" id="RHEA-COMP:9623"/>
        <dbReference type="Rhea" id="RHEA-COMP:9685"/>
        <dbReference type="Rhea" id="RHEA-COMP:9916"/>
        <dbReference type="Rhea" id="RHEA-COMP:14125"/>
        <dbReference type="ChEBI" id="CHEBI:15378"/>
        <dbReference type="ChEBI" id="CHEBI:16526"/>
        <dbReference type="ChEBI" id="CHEBI:64479"/>
        <dbReference type="ChEBI" id="CHEBI:78449"/>
        <dbReference type="ChEBI" id="CHEBI:78776"/>
        <dbReference type="ChEBI" id="CHEBI:138651"/>
        <dbReference type="EC" id="2.3.1.41"/>
    </reaction>
</comment>
<evidence type="ECO:0000256" key="5">
    <source>
        <dbReference type="ARBA" id="ARBA00022516"/>
    </source>
</evidence>
<dbReference type="Pfam" id="PF02801">
    <property type="entry name" value="Ketoacyl-synt_C"/>
    <property type="match status" value="1"/>
</dbReference>
<evidence type="ECO:0000256" key="13">
    <source>
        <dbReference type="ARBA" id="ARBA00023315"/>
    </source>
</evidence>
<dbReference type="PANTHER" id="PTHR11712">
    <property type="entry name" value="POLYKETIDE SYNTHASE-RELATED"/>
    <property type="match status" value="1"/>
</dbReference>
<evidence type="ECO:0000256" key="4">
    <source>
        <dbReference type="ARBA" id="ARBA00013191"/>
    </source>
</evidence>
<evidence type="ECO:0000259" key="19">
    <source>
        <dbReference type="PROSITE" id="PS52004"/>
    </source>
</evidence>
<keyword evidence="10" id="KW-0809">Transit peptide</keyword>
<dbReference type="NCBIfam" id="NF004970">
    <property type="entry name" value="PRK06333.1"/>
    <property type="match status" value="1"/>
</dbReference>
<evidence type="ECO:0000256" key="14">
    <source>
        <dbReference type="ARBA" id="ARBA00042143"/>
    </source>
</evidence>
<dbReference type="InterPro" id="IPR000794">
    <property type="entry name" value="Beta-ketoacyl_synthase"/>
</dbReference>
<evidence type="ECO:0000256" key="17">
    <source>
        <dbReference type="ARBA" id="ARBA00074204"/>
    </source>
</evidence>
<keyword evidence="5" id="KW-0444">Lipid biosynthesis</keyword>
<keyword evidence="6" id="KW-0150">Chloroplast</keyword>
<dbReference type="EC" id="2.3.1.41" evidence="4"/>
<keyword evidence="9" id="KW-0276">Fatty acid metabolism</keyword>
<comment type="subcellular location">
    <subcellularLocation>
        <location evidence="1">Plastid</location>
        <location evidence="1">Chloroplast</location>
    </subcellularLocation>
</comment>
<dbReference type="InterPro" id="IPR020841">
    <property type="entry name" value="PKS_Beta-ketoAc_synthase_dom"/>
</dbReference>
<dbReference type="EMBL" id="HBFA01002662">
    <property type="protein sequence ID" value="CAD8649968.1"/>
    <property type="molecule type" value="Transcribed_RNA"/>
</dbReference>
<comment type="similarity">
    <text evidence="2 18">Belongs to the thiolase-like superfamily. Beta-ketoacyl-ACP synthases family.</text>
</comment>
<evidence type="ECO:0000256" key="10">
    <source>
        <dbReference type="ARBA" id="ARBA00022946"/>
    </source>
</evidence>
<dbReference type="InterPro" id="IPR014030">
    <property type="entry name" value="Ketoacyl_synth_N"/>
</dbReference>
<sequence length="514" mass="54360">MSHAMACDMARASQTISTGCVASASKARVVGGIRGVSRNVRSQSLHAKYRSQYAGKALSVLKHQSRAEARSANSVTTHAVVADVTTTSAPPRVRHTKGKRVVITGLGVVSPLGNDADEFYNNLLEGKSGISAIENFDAKELTTHFAGEVKELDCSGYVTPKMERRLDPYIKYTLVAAKKGLEYAGLDDEAVNKLDKFRCGCLIGSAMGGMGTFATACEVLQEKGPKKMNPFCIPFAITNMASAMLAMDLGFMGPNYSCASACASGNHCIMNAMQHIQRGECDLMLAGASDAAIIPMGMAGFQAAKALSRRNDAPQAASRPWDQNRDGFVMGEGCGVLVLEELEHAKARGATIYAEVLGGSYTCDAHHMTEPNPSGEGVAHCINLALADAGVYPEEVNYVNAHATSTPAGDLAEYRAINKAVNAAGDHPFKMNSTKSLIGHLLGAAGAVEAVAVVKAIATGWLHPNRNLVDPEPEVNLSQLVGGEKEEMKIKVALSNSFGFGGHNSCIVFAPYEE</sequence>
<accession>A0A7S0QND6</accession>
<dbReference type="AlphaFoldDB" id="A0A7S0QND6"/>
<evidence type="ECO:0000256" key="15">
    <source>
        <dbReference type="ARBA" id="ARBA00049541"/>
    </source>
</evidence>
<protein>
    <recommendedName>
        <fullName evidence="17">3-oxoacyl-[acyl-carrier-protein] synthase I, chloroplastic</fullName>
        <ecNumber evidence="4">2.3.1.41</ecNumber>
    </recommendedName>
    <alternativeName>
        <fullName evidence="14">Beta-ketoacyl-ACP synthase I</fullName>
    </alternativeName>
</protein>
<dbReference type="GO" id="GO:0009507">
    <property type="term" value="C:chloroplast"/>
    <property type="evidence" value="ECO:0007669"/>
    <property type="project" value="UniProtKB-SubCell"/>
</dbReference>